<comment type="caution">
    <text evidence="10">The sequence shown here is derived from an EMBL/GenBank/DDBJ whole genome shotgun (WGS) entry which is preliminary data.</text>
</comment>
<dbReference type="Proteomes" id="UP001165367">
    <property type="component" value="Unassembled WGS sequence"/>
</dbReference>
<organism evidence="10 11">
    <name type="scientific">Terrimonas ginsenosidimutans</name>
    <dbReference type="NCBI Taxonomy" id="2908004"/>
    <lineage>
        <taxon>Bacteria</taxon>
        <taxon>Pseudomonadati</taxon>
        <taxon>Bacteroidota</taxon>
        <taxon>Chitinophagia</taxon>
        <taxon>Chitinophagales</taxon>
        <taxon>Chitinophagaceae</taxon>
        <taxon>Terrimonas</taxon>
    </lineage>
</organism>
<evidence type="ECO:0000256" key="4">
    <source>
        <dbReference type="ARBA" id="ARBA00022989"/>
    </source>
</evidence>
<evidence type="ECO:0000256" key="2">
    <source>
        <dbReference type="ARBA" id="ARBA00022475"/>
    </source>
</evidence>
<evidence type="ECO:0000259" key="8">
    <source>
        <dbReference type="Pfam" id="PF12805"/>
    </source>
</evidence>
<evidence type="ECO:0000256" key="5">
    <source>
        <dbReference type="ARBA" id="ARBA00023136"/>
    </source>
</evidence>
<feature type="transmembrane region" description="Helical" evidence="7">
    <location>
        <begin position="67"/>
        <end position="84"/>
    </location>
</feature>
<evidence type="ECO:0000313" key="11">
    <source>
        <dbReference type="Proteomes" id="UP001165367"/>
    </source>
</evidence>
<dbReference type="InterPro" id="IPR032692">
    <property type="entry name" value="YccS_N"/>
</dbReference>
<evidence type="ECO:0000256" key="1">
    <source>
        <dbReference type="ARBA" id="ARBA00004651"/>
    </source>
</evidence>
<name>A0ABS9KW57_9BACT</name>
<keyword evidence="11" id="KW-1185">Reference proteome</keyword>
<evidence type="ECO:0000256" key="6">
    <source>
        <dbReference type="ARBA" id="ARBA00043993"/>
    </source>
</evidence>
<dbReference type="PANTHER" id="PTHR30509:SF9">
    <property type="entry name" value="MULTIDRUG RESISTANCE PROTEIN MDTO"/>
    <property type="match status" value="1"/>
</dbReference>
<feature type="transmembrane region" description="Helical" evidence="7">
    <location>
        <begin position="519"/>
        <end position="537"/>
    </location>
</feature>
<comment type="subcellular location">
    <subcellularLocation>
        <location evidence="1">Cell membrane</location>
        <topology evidence="1">Multi-pass membrane protein</topology>
    </subcellularLocation>
</comment>
<feature type="domain" description="Integral membrane bound transporter" evidence="9">
    <location>
        <begin position="409"/>
        <end position="532"/>
    </location>
</feature>
<feature type="domain" description="Integral membrane protein YccS N-terminal" evidence="8">
    <location>
        <begin position="69"/>
        <end position="346"/>
    </location>
</feature>
<feature type="transmembrane region" description="Helical" evidence="7">
    <location>
        <begin position="489"/>
        <end position="507"/>
    </location>
</feature>
<feature type="transmembrane region" description="Helical" evidence="7">
    <location>
        <begin position="38"/>
        <end position="55"/>
    </location>
</feature>
<keyword evidence="5 7" id="KW-0472">Membrane</keyword>
<protein>
    <submittedName>
        <fullName evidence="10">FUSC family protein</fullName>
    </submittedName>
</protein>
<dbReference type="InterPro" id="IPR049453">
    <property type="entry name" value="Memb_transporter_dom"/>
</dbReference>
<feature type="transmembrane region" description="Helical" evidence="7">
    <location>
        <begin position="399"/>
        <end position="416"/>
    </location>
</feature>
<keyword evidence="3 7" id="KW-0812">Transmembrane</keyword>
<keyword evidence="4 7" id="KW-1133">Transmembrane helix</keyword>
<dbReference type="RefSeq" id="WP_237875142.1">
    <property type="nucleotide sequence ID" value="NZ_JAKLTR010000014.1"/>
</dbReference>
<dbReference type="EMBL" id="JAKLTR010000014">
    <property type="protein sequence ID" value="MCG2616604.1"/>
    <property type="molecule type" value="Genomic_DNA"/>
</dbReference>
<keyword evidence="2" id="KW-1003">Cell membrane</keyword>
<evidence type="ECO:0000256" key="7">
    <source>
        <dbReference type="SAM" id="Phobius"/>
    </source>
</evidence>
<gene>
    <name evidence="10" type="ORF">LZZ85_20055</name>
</gene>
<evidence type="ECO:0000259" key="9">
    <source>
        <dbReference type="Pfam" id="PF13515"/>
    </source>
</evidence>
<accession>A0ABS9KW57</accession>
<evidence type="ECO:0000313" key="10">
    <source>
        <dbReference type="EMBL" id="MCG2616604.1"/>
    </source>
</evidence>
<feature type="transmembrane region" description="Helical" evidence="7">
    <location>
        <begin position="451"/>
        <end position="477"/>
    </location>
</feature>
<dbReference type="Pfam" id="PF13515">
    <property type="entry name" value="FUSC_2"/>
    <property type="match status" value="1"/>
</dbReference>
<feature type="transmembrane region" description="Helical" evidence="7">
    <location>
        <begin position="138"/>
        <end position="161"/>
    </location>
</feature>
<sequence length="740" mass="84161">MDYIKEYRRFIYSHYLADGVRITAGVLLPSLILGYYGHLQLGIFISLGALCVSITDNPGPIHHRRNGLLICSAMIFGVALMVGFAMPVKWLFMVLLPVLCFFFSMIGVYGARATAIGIAALLVMVMMTHESMSGWQVVYFALYILGGGLWYTGLSLVLYSLRPYKLIQQAMGEYVLSAATYLRARAGFYAAAADIDESYSELMHAQIDVQQKQDLVAELLFKTRSIVKESTHTSRILMMVFLDVSDLLERAMTSHQDYRKLHSYFDDTGILPEYGAIIRSLADEMDEIGLSLISGKRSGYDTGIDKELVTEREHLQQLRVKSLNPANLEGFISLRHILDSIDDIAARIRTLHQYTSYDRNLKRIKNDTPDPSKYVTRQTIDPQQFWDNFSLNSNIFRHSLRITIAAFAAFIIGQLLPFGRGYWILLTVIVILKPGYTLTRQRNIQRLVGTVIGAAIAGGILFFVKNNTAILVLLALSMIGGYSFMRWKYLASVVMITMYLLFMFHILEPDDFREVVQERIVDTLIGCIVGFIASYLLPPIWEREQIGELMRYLVSDIIQYFESVAYAFTGAAYDQQVSKEKRKAAWVSLANVTDAFNRMLSEPKSKRRDYKEFHRFVVSSHMLVSHFATLTYYADTLQPEYIMPDYDPLIKASVAELSAAGRYLENPYTDPPKKNETNPLALLDQKINALMQTRQQELREGVLESAGKKYLSTFKSITDQFYFVYKTSQDVKKIVRTVGV</sequence>
<evidence type="ECO:0000256" key="3">
    <source>
        <dbReference type="ARBA" id="ARBA00022692"/>
    </source>
</evidence>
<proteinExistence type="inferred from homology"/>
<reference evidence="10" key="1">
    <citation type="submission" date="2022-01" db="EMBL/GenBank/DDBJ databases">
        <authorList>
            <person name="Jo J.-H."/>
            <person name="Im W.-T."/>
        </authorList>
    </citation>
    <scope>NUCLEOTIDE SEQUENCE</scope>
    <source>
        <strain evidence="10">NA20</strain>
    </source>
</reference>
<comment type="similarity">
    <text evidence="6">Belongs to the YccS/YhfK family.</text>
</comment>
<dbReference type="Pfam" id="PF12805">
    <property type="entry name" value="FUSC-like"/>
    <property type="match status" value="1"/>
</dbReference>
<dbReference type="PANTHER" id="PTHR30509">
    <property type="entry name" value="P-HYDROXYBENZOIC ACID EFFLUX PUMP SUBUNIT-RELATED"/>
    <property type="match status" value="1"/>
</dbReference>